<keyword evidence="3" id="KW-1185">Reference proteome</keyword>
<evidence type="ECO:0000313" key="2">
    <source>
        <dbReference type="EMBL" id="CAH9135066.1"/>
    </source>
</evidence>
<feature type="region of interest" description="Disordered" evidence="1">
    <location>
        <begin position="28"/>
        <end position="54"/>
    </location>
</feature>
<proteinExistence type="predicted"/>
<dbReference type="EMBL" id="CAMAPF010000984">
    <property type="protein sequence ID" value="CAH9135066.1"/>
    <property type="molecule type" value="Genomic_DNA"/>
</dbReference>
<organism evidence="2 3">
    <name type="scientific">Cuscuta epithymum</name>
    <dbReference type="NCBI Taxonomy" id="186058"/>
    <lineage>
        <taxon>Eukaryota</taxon>
        <taxon>Viridiplantae</taxon>
        <taxon>Streptophyta</taxon>
        <taxon>Embryophyta</taxon>
        <taxon>Tracheophyta</taxon>
        <taxon>Spermatophyta</taxon>
        <taxon>Magnoliopsida</taxon>
        <taxon>eudicotyledons</taxon>
        <taxon>Gunneridae</taxon>
        <taxon>Pentapetalae</taxon>
        <taxon>asterids</taxon>
        <taxon>lamiids</taxon>
        <taxon>Solanales</taxon>
        <taxon>Convolvulaceae</taxon>
        <taxon>Cuscuteae</taxon>
        <taxon>Cuscuta</taxon>
        <taxon>Cuscuta subgen. Cuscuta</taxon>
    </lineage>
</organism>
<name>A0AAV0FHW0_9ASTE</name>
<accession>A0AAV0FHW0</accession>
<comment type="caution">
    <text evidence="2">The sequence shown here is derived from an EMBL/GenBank/DDBJ whole genome shotgun (WGS) entry which is preliminary data.</text>
</comment>
<dbReference type="Proteomes" id="UP001152523">
    <property type="component" value="Unassembled WGS sequence"/>
</dbReference>
<sequence length="120" mass="12971">MYMEKRCSTSMLRTRSDQLLEMMAAALKSPDSSGGEGLRRKVSSPGRSTHIRKWRSAQMKHELEELSSGVALSRASSASLALPFSFTGFTLPPPADNIPAADSELAAFSDGDDDNGTYIN</sequence>
<evidence type="ECO:0000313" key="3">
    <source>
        <dbReference type="Proteomes" id="UP001152523"/>
    </source>
</evidence>
<reference evidence="2" key="1">
    <citation type="submission" date="2022-07" db="EMBL/GenBank/DDBJ databases">
        <authorList>
            <person name="Macas J."/>
            <person name="Novak P."/>
            <person name="Neumann P."/>
        </authorList>
    </citation>
    <scope>NUCLEOTIDE SEQUENCE</scope>
</reference>
<gene>
    <name evidence="2" type="ORF">CEPIT_LOCUS34228</name>
</gene>
<protein>
    <submittedName>
        <fullName evidence="2">Uncharacterized protein</fullName>
    </submittedName>
</protein>
<dbReference type="AlphaFoldDB" id="A0AAV0FHW0"/>
<evidence type="ECO:0000256" key="1">
    <source>
        <dbReference type="SAM" id="MobiDB-lite"/>
    </source>
</evidence>